<evidence type="ECO:0000313" key="1">
    <source>
        <dbReference type="Proteomes" id="UP000694853"/>
    </source>
</evidence>
<keyword evidence="1" id="KW-1185">Reference proteome</keyword>
<protein>
    <submittedName>
        <fullName evidence="2">Uncharacterized protein LOC113851032</fullName>
    </submittedName>
</protein>
<accession>A0A8B8K1L8</accession>
<sequence>MEFRSKSCRDESLQIESYTGGRRVAPTSMKDLRCYSANYAASSAYPNKIAKEAKVDKGKSTVGKASKSWSFNDPELQRKKRVAGYKVYAVEGKMKGSLRKSLRWIKNTYTQAVNGWL</sequence>
<name>A0A8B8K1L8_ABRPR</name>
<dbReference type="Pfam" id="PF12023">
    <property type="entry name" value="DUF3511"/>
    <property type="match status" value="1"/>
</dbReference>
<dbReference type="OrthoDB" id="1655903at2759"/>
<proteinExistence type="predicted"/>
<dbReference type="Proteomes" id="UP000694853">
    <property type="component" value="Unplaced"/>
</dbReference>
<dbReference type="RefSeq" id="XP_027337324.1">
    <property type="nucleotide sequence ID" value="XM_027481523.1"/>
</dbReference>
<evidence type="ECO:0000313" key="2">
    <source>
        <dbReference type="RefSeq" id="XP_027337324.1"/>
    </source>
</evidence>
<gene>
    <name evidence="2" type="primary">LOC113851032</name>
</gene>
<dbReference type="AlphaFoldDB" id="A0A8B8K1L8"/>
<dbReference type="InterPro" id="IPR021899">
    <property type="entry name" value="DUF3511"/>
</dbReference>
<dbReference type="PANTHER" id="PTHR33193:SF43">
    <property type="entry name" value="TRANSMEMBRANE PROTEIN DDB_G0273707_DDB_G0273361-LIKE"/>
    <property type="match status" value="1"/>
</dbReference>
<reference evidence="1" key="1">
    <citation type="journal article" date="2019" name="Toxins">
        <title>Detection of Abrin-Like and Prepropulchellin-Like Toxin Genes and Transcripts Using Whole Genome Sequencing and Full-Length Transcript Sequencing of Abrus precatorius.</title>
        <authorList>
            <person name="Hovde B.T."/>
            <person name="Daligault H.E."/>
            <person name="Hanschen E.R."/>
            <person name="Kunde Y.A."/>
            <person name="Johnson M.B."/>
            <person name="Starkenburg S.R."/>
            <person name="Johnson S.L."/>
        </authorList>
    </citation>
    <scope>NUCLEOTIDE SEQUENCE [LARGE SCALE GENOMIC DNA]</scope>
</reference>
<dbReference type="GeneID" id="113851032"/>
<dbReference type="KEGG" id="aprc:113851032"/>
<organism evidence="1 2">
    <name type="scientific">Abrus precatorius</name>
    <name type="common">Indian licorice</name>
    <name type="synonym">Glycine abrus</name>
    <dbReference type="NCBI Taxonomy" id="3816"/>
    <lineage>
        <taxon>Eukaryota</taxon>
        <taxon>Viridiplantae</taxon>
        <taxon>Streptophyta</taxon>
        <taxon>Embryophyta</taxon>
        <taxon>Tracheophyta</taxon>
        <taxon>Spermatophyta</taxon>
        <taxon>Magnoliopsida</taxon>
        <taxon>eudicotyledons</taxon>
        <taxon>Gunneridae</taxon>
        <taxon>Pentapetalae</taxon>
        <taxon>rosids</taxon>
        <taxon>fabids</taxon>
        <taxon>Fabales</taxon>
        <taxon>Fabaceae</taxon>
        <taxon>Papilionoideae</taxon>
        <taxon>50 kb inversion clade</taxon>
        <taxon>NPAAA clade</taxon>
        <taxon>indigoferoid/millettioid clade</taxon>
        <taxon>Abreae</taxon>
        <taxon>Abrus</taxon>
    </lineage>
</organism>
<reference evidence="2" key="2">
    <citation type="submission" date="2025-08" db="UniProtKB">
        <authorList>
            <consortium name="RefSeq"/>
        </authorList>
    </citation>
    <scope>IDENTIFICATION</scope>
    <source>
        <tissue evidence="2">Young leaves</tissue>
    </source>
</reference>
<dbReference type="PANTHER" id="PTHR33193">
    <property type="entry name" value="DOMAIN PROTEIN, PUTATIVE (DUF3511)-RELATED"/>
    <property type="match status" value="1"/>
</dbReference>